<sequence length="59" mass="6533">MGPNTAFLMSIVCFAVFAYVMYWVIRASVRAGVRDALRGARLSGDGRMSFEDSERGSPR</sequence>
<keyword evidence="1" id="KW-0472">Membrane</keyword>
<name>A0A3N2BGT2_9MICO</name>
<dbReference type="Proteomes" id="UP000280668">
    <property type="component" value="Unassembled WGS sequence"/>
</dbReference>
<dbReference type="EMBL" id="RKHK01000001">
    <property type="protein sequence ID" value="ROR74435.1"/>
    <property type="molecule type" value="Genomic_DNA"/>
</dbReference>
<gene>
    <name evidence="2" type="ORF">EDD31_2851</name>
</gene>
<keyword evidence="3" id="KW-1185">Reference proteome</keyword>
<reference evidence="2 3" key="1">
    <citation type="submission" date="2018-11" db="EMBL/GenBank/DDBJ databases">
        <title>Sequencing the genomes of 1000 actinobacteria strains.</title>
        <authorList>
            <person name="Klenk H.-P."/>
        </authorList>
    </citation>
    <scope>NUCLEOTIDE SEQUENCE [LARGE SCALE GENOMIC DNA]</scope>
    <source>
        <strain evidence="2 3">DSM 11294</strain>
    </source>
</reference>
<comment type="caution">
    <text evidence="2">The sequence shown here is derived from an EMBL/GenBank/DDBJ whole genome shotgun (WGS) entry which is preliminary data.</text>
</comment>
<evidence type="ECO:0000313" key="2">
    <source>
        <dbReference type="EMBL" id="ROR74435.1"/>
    </source>
</evidence>
<dbReference type="RefSeq" id="WP_123304740.1">
    <property type="nucleotide sequence ID" value="NZ_RKHK01000001.1"/>
</dbReference>
<evidence type="ECO:0000256" key="1">
    <source>
        <dbReference type="SAM" id="Phobius"/>
    </source>
</evidence>
<evidence type="ECO:0000313" key="3">
    <source>
        <dbReference type="Proteomes" id="UP000280668"/>
    </source>
</evidence>
<proteinExistence type="predicted"/>
<dbReference type="AlphaFoldDB" id="A0A3N2BGT2"/>
<protein>
    <submittedName>
        <fullName evidence="2">Uncharacterized protein</fullName>
    </submittedName>
</protein>
<organism evidence="2 3">
    <name type="scientific">Bogoriella caseilytica</name>
    <dbReference type="NCBI Taxonomy" id="56055"/>
    <lineage>
        <taxon>Bacteria</taxon>
        <taxon>Bacillati</taxon>
        <taxon>Actinomycetota</taxon>
        <taxon>Actinomycetes</taxon>
        <taxon>Micrococcales</taxon>
        <taxon>Bogoriellaceae</taxon>
        <taxon>Bogoriella</taxon>
    </lineage>
</organism>
<keyword evidence="1" id="KW-1133">Transmembrane helix</keyword>
<feature type="transmembrane region" description="Helical" evidence="1">
    <location>
        <begin position="6"/>
        <end position="25"/>
    </location>
</feature>
<keyword evidence="1" id="KW-0812">Transmembrane</keyword>
<accession>A0A3N2BGT2</accession>